<evidence type="ECO:0000256" key="5">
    <source>
        <dbReference type="PROSITE-ProRule" id="PRU01023"/>
    </source>
</evidence>
<dbReference type="EMBL" id="BAABFA010000007">
    <property type="protein sequence ID" value="GAA4462284.1"/>
    <property type="molecule type" value="Genomic_DNA"/>
</dbReference>
<evidence type="ECO:0000256" key="2">
    <source>
        <dbReference type="ARBA" id="ARBA00022679"/>
    </source>
</evidence>
<feature type="binding site" evidence="5">
    <location>
        <position position="253"/>
    </location>
    <ligand>
        <name>S-adenosyl-L-methionine</name>
        <dbReference type="ChEBI" id="CHEBI:59789"/>
    </ligand>
</feature>
<name>A0ABP8N9P4_9BACT</name>
<gene>
    <name evidence="7" type="ORF">GCM10023093_08580</name>
</gene>
<evidence type="ECO:0000313" key="8">
    <source>
        <dbReference type="Proteomes" id="UP001500067"/>
    </source>
</evidence>
<dbReference type="RefSeq" id="WP_345079072.1">
    <property type="nucleotide sequence ID" value="NZ_BAABFA010000007.1"/>
</dbReference>
<comment type="caution">
    <text evidence="5">Lacks conserved residue(s) required for the propagation of feature annotation.</text>
</comment>
<feature type="domain" description="SAM-dependent MTase RsmB/NOP-type" evidence="6">
    <location>
        <begin position="107"/>
        <end position="372"/>
    </location>
</feature>
<dbReference type="InterPro" id="IPR023267">
    <property type="entry name" value="RCMT"/>
</dbReference>
<evidence type="ECO:0000256" key="3">
    <source>
        <dbReference type="ARBA" id="ARBA00022691"/>
    </source>
</evidence>
<dbReference type="InterPro" id="IPR029063">
    <property type="entry name" value="SAM-dependent_MTases_sf"/>
</dbReference>
<protein>
    <recommendedName>
        <fullName evidence="6">SAM-dependent MTase RsmB/NOP-type domain-containing protein</fullName>
    </recommendedName>
</protein>
<feature type="active site" description="Nucleophile" evidence="5">
    <location>
        <position position="328"/>
    </location>
</feature>
<dbReference type="InterPro" id="IPR001678">
    <property type="entry name" value="MeTrfase_RsmB-F_NOP2_dom"/>
</dbReference>
<dbReference type="CDD" id="cd02440">
    <property type="entry name" value="AdoMet_MTases"/>
    <property type="match status" value="1"/>
</dbReference>
<dbReference type="PROSITE" id="PS51686">
    <property type="entry name" value="SAM_MT_RSMB_NOP"/>
    <property type="match status" value="1"/>
</dbReference>
<evidence type="ECO:0000313" key="7">
    <source>
        <dbReference type="EMBL" id="GAA4462284.1"/>
    </source>
</evidence>
<organism evidence="7 8">
    <name type="scientific">Nemorincola caseinilytica</name>
    <dbReference type="NCBI Taxonomy" id="2054315"/>
    <lineage>
        <taxon>Bacteria</taxon>
        <taxon>Pseudomonadati</taxon>
        <taxon>Bacteroidota</taxon>
        <taxon>Chitinophagia</taxon>
        <taxon>Chitinophagales</taxon>
        <taxon>Chitinophagaceae</taxon>
        <taxon>Nemorincola</taxon>
    </lineage>
</organism>
<evidence type="ECO:0000256" key="4">
    <source>
        <dbReference type="ARBA" id="ARBA00022884"/>
    </source>
</evidence>
<dbReference type="Pfam" id="PF01189">
    <property type="entry name" value="Methyltr_RsmB-F"/>
    <property type="match status" value="1"/>
</dbReference>
<comment type="caution">
    <text evidence="7">The sequence shown here is derived from an EMBL/GenBank/DDBJ whole genome shotgun (WGS) entry which is preliminary data.</text>
</comment>
<keyword evidence="8" id="KW-1185">Reference proteome</keyword>
<evidence type="ECO:0000259" key="6">
    <source>
        <dbReference type="PROSITE" id="PS51686"/>
    </source>
</evidence>
<dbReference type="Proteomes" id="UP001500067">
    <property type="component" value="Unassembled WGS sequence"/>
</dbReference>
<comment type="similarity">
    <text evidence="5">Belongs to the class I-like SAM-binding methyltransferase superfamily. RsmB/NOP family.</text>
</comment>
<reference evidence="8" key="1">
    <citation type="journal article" date="2019" name="Int. J. Syst. Evol. Microbiol.">
        <title>The Global Catalogue of Microorganisms (GCM) 10K type strain sequencing project: providing services to taxonomists for standard genome sequencing and annotation.</title>
        <authorList>
            <consortium name="The Broad Institute Genomics Platform"/>
            <consortium name="The Broad Institute Genome Sequencing Center for Infectious Disease"/>
            <person name="Wu L."/>
            <person name="Ma J."/>
        </authorList>
    </citation>
    <scope>NUCLEOTIDE SEQUENCE [LARGE SCALE GENOMIC DNA]</scope>
    <source>
        <strain evidence="8">JCM 32105</strain>
    </source>
</reference>
<proteinExistence type="inferred from homology"/>
<dbReference type="InterPro" id="IPR049560">
    <property type="entry name" value="MeTrfase_RsmB-F_NOP2_cat"/>
</dbReference>
<keyword evidence="4 5" id="KW-0694">RNA-binding</keyword>
<keyword evidence="3 5" id="KW-0949">S-adenosyl-L-methionine</keyword>
<feature type="binding site" evidence="5">
    <location>
        <position position="275"/>
    </location>
    <ligand>
        <name>S-adenosyl-L-methionine</name>
        <dbReference type="ChEBI" id="CHEBI:59789"/>
    </ligand>
</feature>
<accession>A0ABP8N9P4</accession>
<evidence type="ECO:0000256" key="1">
    <source>
        <dbReference type="ARBA" id="ARBA00022603"/>
    </source>
</evidence>
<dbReference type="PANTHER" id="PTHR22807">
    <property type="entry name" value="NOP2 YEAST -RELATED NOL1/NOP2/FMU SUN DOMAIN-CONTAINING"/>
    <property type="match status" value="1"/>
</dbReference>
<dbReference type="PANTHER" id="PTHR22807:SF53">
    <property type="entry name" value="RIBOSOMAL RNA SMALL SUBUNIT METHYLTRANSFERASE B-RELATED"/>
    <property type="match status" value="1"/>
</dbReference>
<dbReference type="Gene3D" id="3.40.50.150">
    <property type="entry name" value="Vaccinia Virus protein VP39"/>
    <property type="match status" value="1"/>
</dbReference>
<feature type="binding site" evidence="5">
    <location>
        <position position="226"/>
    </location>
    <ligand>
        <name>S-adenosyl-L-methionine</name>
        <dbReference type="ChEBI" id="CHEBI:59789"/>
    </ligand>
</feature>
<keyword evidence="2 5" id="KW-0808">Transferase</keyword>
<dbReference type="PRINTS" id="PR02008">
    <property type="entry name" value="RCMTFAMILY"/>
</dbReference>
<keyword evidence="1 5" id="KW-0489">Methyltransferase</keyword>
<dbReference type="SUPFAM" id="SSF53335">
    <property type="entry name" value="S-adenosyl-L-methionine-dependent methyltransferases"/>
    <property type="match status" value="1"/>
</dbReference>
<sequence>MQYLWQHISNIIEAYKGDVPLTHFLKAYTKQYPILGSRDRRMLGMLAYSWYRCSKGLVRDGDPTFQQRMRECLVLCNAYTPLFDKMFSLVAPIDVPVGFDKELLFPHDIPLSEGITRGEWLAAMQVQPRLFIRIRRDKDGILALLDGKDISYEFITPTCLALPNGAAIDTLLPAESYVVQDASSQATGAYMRPMAGERWYDCCSGAGGKSLLLRDLCPGIDLTVSDKRRSILDNLEARFRQYGLRQPTVIVADAADRQQVDALAKGHPFDNILADVPCSGSGTWARTPEQLYYFDPAAVARFSQLQQAIATNVARYVKKGGRLVYITCSVFRQENEDVVKAITGATPLRVAEMRLINGIATGADSMFVAVLQ</sequence>